<evidence type="ECO:0000313" key="6">
    <source>
        <dbReference type="Proteomes" id="UP000326881"/>
    </source>
</evidence>
<feature type="binding site" evidence="4">
    <location>
        <position position="204"/>
    </location>
    <ligand>
        <name>pyruvate</name>
        <dbReference type="ChEBI" id="CHEBI:15361"/>
    </ligand>
</feature>
<dbReference type="EMBL" id="CP043498">
    <property type="protein sequence ID" value="QFY59797.1"/>
    <property type="molecule type" value="Genomic_DNA"/>
</dbReference>
<dbReference type="Pfam" id="PF00701">
    <property type="entry name" value="DHDPS"/>
    <property type="match status" value="1"/>
</dbReference>
<dbReference type="PIRSF" id="PIRSF001365">
    <property type="entry name" value="DHDPS"/>
    <property type="match status" value="1"/>
</dbReference>
<gene>
    <name evidence="5" type="ORF">FZ934_04725</name>
</gene>
<dbReference type="KEGG" id="rgr:FZ934_04725"/>
<evidence type="ECO:0000313" key="5">
    <source>
        <dbReference type="EMBL" id="QFY59797.1"/>
    </source>
</evidence>
<evidence type="ECO:0000256" key="3">
    <source>
        <dbReference type="PIRNR" id="PIRNR001365"/>
    </source>
</evidence>
<name>A0A5Q0C755_9HYPH</name>
<dbReference type="RefSeq" id="WP_153270117.1">
    <property type="nucleotide sequence ID" value="NZ_CP043498.1"/>
</dbReference>
<dbReference type="Gene3D" id="3.20.20.70">
    <property type="entry name" value="Aldolase class I"/>
    <property type="match status" value="1"/>
</dbReference>
<dbReference type="GO" id="GO:0008840">
    <property type="term" value="F:4-hydroxy-tetrahydrodipicolinate synthase activity"/>
    <property type="evidence" value="ECO:0007669"/>
    <property type="project" value="TreeGrafter"/>
</dbReference>
<organism evidence="5 6">
    <name type="scientific">Rhizobium grahamii</name>
    <dbReference type="NCBI Taxonomy" id="1120045"/>
    <lineage>
        <taxon>Bacteria</taxon>
        <taxon>Pseudomonadati</taxon>
        <taxon>Pseudomonadota</taxon>
        <taxon>Alphaproteobacteria</taxon>
        <taxon>Hyphomicrobiales</taxon>
        <taxon>Rhizobiaceae</taxon>
        <taxon>Rhizobium/Agrobacterium group</taxon>
        <taxon>Rhizobium</taxon>
    </lineage>
</organism>
<comment type="similarity">
    <text evidence="1 3">Belongs to the DapA family.</text>
</comment>
<evidence type="ECO:0000256" key="2">
    <source>
        <dbReference type="ARBA" id="ARBA00023239"/>
    </source>
</evidence>
<protein>
    <submittedName>
        <fullName evidence="5">4-hydroxy-tetrahydrodipicolinate synthase</fullName>
    </submittedName>
</protein>
<sequence>MRPNSLLRLGAVTTALVTPFRGDAVDLSTLEKLAVRQVLSGVGGLAVCTVTGEGPTLSMLERSAVLQCCMRAADRRVPVLAATGTNCTLETIRLTQQAEALGAAAAIVTVPYYSKPGQRGILHHFQTLAAETSIPVIVDDNPARSASSLSPQTLEALATIPSIAGVIGHGIQPPSPALRERFLFLSDRDDTSLAFLSGYGTGIISSGANVHPRLFNSLHNAALAGNIPGALALERRLHPLTQILGDQAPAQIKYALRLLLDVDATVRLPMVELDADERAAVFDALTSAAETRPLAS</sequence>
<keyword evidence="2 3" id="KW-0456">Lyase</keyword>
<dbReference type="SMART" id="SM01130">
    <property type="entry name" value="DHDPS"/>
    <property type="match status" value="1"/>
</dbReference>
<dbReference type="AlphaFoldDB" id="A0A5Q0C755"/>
<dbReference type="PANTHER" id="PTHR12128">
    <property type="entry name" value="DIHYDRODIPICOLINATE SYNTHASE"/>
    <property type="match status" value="1"/>
</dbReference>
<feature type="binding site" evidence="4">
    <location>
        <position position="51"/>
    </location>
    <ligand>
        <name>pyruvate</name>
        <dbReference type="ChEBI" id="CHEBI:15361"/>
    </ligand>
</feature>
<accession>A0A5Q0C755</accession>
<dbReference type="PRINTS" id="PR00146">
    <property type="entry name" value="DHPICSNTHASE"/>
</dbReference>
<dbReference type="PANTHER" id="PTHR12128:SF66">
    <property type="entry name" value="4-HYDROXY-2-OXOGLUTARATE ALDOLASE, MITOCHONDRIAL"/>
    <property type="match status" value="1"/>
</dbReference>
<evidence type="ECO:0000256" key="1">
    <source>
        <dbReference type="ARBA" id="ARBA00007592"/>
    </source>
</evidence>
<dbReference type="Proteomes" id="UP000326881">
    <property type="component" value="Chromosome"/>
</dbReference>
<proteinExistence type="inferred from homology"/>
<dbReference type="InterPro" id="IPR013785">
    <property type="entry name" value="Aldolase_TIM"/>
</dbReference>
<evidence type="ECO:0000256" key="4">
    <source>
        <dbReference type="PIRSR" id="PIRSR001365-2"/>
    </source>
</evidence>
<keyword evidence="6" id="KW-1185">Reference proteome</keyword>
<reference evidence="5 6" key="1">
    <citation type="submission" date="2019-08" db="EMBL/GenBank/DDBJ databases">
        <title>Prosopis cineraria nodule microbiome.</title>
        <authorList>
            <person name="Ali R."/>
            <person name="Chaluvadi S.R."/>
            <person name="Wang X."/>
        </authorList>
    </citation>
    <scope>NUCLEOTIDE SEQUENCE [LARGE SCALE GENOMIC DNA]</scope>
    <source>
        <strain evidence="5 6">BG7</strain>
    </source>
</reference>
<dbReference type="InterPro" id="IPR002220">
    <property type="entry name" value="DapA-like"/>
</dbReference>
<dbReference type="SUPFAM" id="SSF51569">
    <property type="entry name" value="Aldolase"/>
    <property type="match status" value="1"/>
</dbReference>
<dbReference type="OrthoDB" id="9782828at2"/>